<evidence type="ECO:0000259" key="1">
    <source>
        <dbReference type="Pfam" id="PF00487"/>
    </source>
</evidence>
<dbReference type="RefSeq" id="WP_369600106.1">
    <property type="nucleotide sequence ID" value="NZ_CP154858.1"/>
</dbReference>
<dbReference type="InterPro" id="IPR012171">
    <property type="entry name" value="Fatty_acid_desaturase"/>
</dbReference>
<dbReference type="EMBL" id="CP154858">
    <property type="protein sequence ID" value="XDT71067.1"/>
    <property type="molecule type" value="Genomic_DNA"/>
</dbReference>
<evidence type="ECO:0000313" key="2">
    <source>
        <dbReference type="EMBL" id="XDT71067.1"/>
    </source>
</evidence>
<dbReference type="CDD" id="cd03506">
    <property type="entry name" value="Delta6-FADS-like"/>
    <property type="match status" value="1"/>
</dbReference>
<name>A0AB39USS2_9GAMM</name>
<dbReference type="InterPro" id="IPR005804">
    <property type="entry name" value="FA_desaturase_dom"/>
</dbReference>
<dbReference type="GO" id="GO:0006629">
    <property type="term" value="P:lipid metabolic process"/>
    <property type="evidence" value="ECO:0007669"/>
    <property type="project" value="InterPro"/>
</dbReference>
<dbReference type="EC" id="1.14.19.-" evidence="2"/>
<protein>
    <submittedName>
        <fullName evidence="2">Acyl-CoA desaturase</fullName>
        <ecNumber evidence="2">1.14.19.-</ecNumber>
    </submittedName>
</protein>
<dbReference type="GO" id="GO:0016020">
    <property type="term" value="C:membrane"/>
    <property type="evidence" value="ECO:0007669"/>
    <property type="project" value="TreeGrafter"/>
</dbReference>
<keyword evidence="2" id="KW-0560">Oxidoreductase</keyword>
<accession>A0AB39USS2</accession>
<sequence>MTQALTIEVLKEARSQASAGTPSIPAPEKLDALARELDALRDAVRADLGERDASYIRNLIRIQRMSEIAGRTFIHLGITPVSFGLGVVALSIAKILDNMEIGHNVMHGQYDWMNDPLIHSRNFDWDTACDKDSWKRTHNYEHHTFTNIVGKDRDYGYAVLRLSDDTPWHPLRLPQIVYFGLLSLFFQWGVALHELEAERLWNGTFRLEEKKGYLRDAAKKAGRQIFKDYVFFPALAGPLFWKVMLGNGLANAARNLWASTIIFCGHFTEGAHTFTPEECENESRGHWYYRQLTGSSNFEGGRWLHILSGHLSYQIEHHLFPDLPAHRYPEISLEVRRIAERYGIPYNTGPFWKQYLSVVKRVLRYSLPGRRKHRAAGMAEAAVTA</sequence>
<dbReference type="AlphaFoldDB" id="A0AB39USS2"/>
<organism evidence="2">
    <name type="scientific">Thermohahella caldifontis</name>
    <dbReference type="NCBI Taxonomy" id="3142973"/>
    <lineage>
        <taxon>Bacteria</taxon>
        <taxon>Pseudomonadati</taxon>
        <taxon>Pseudomonadota</taxon>
        <taxon>Gammaproteobacteria</taxon>
        <taxon>Oceanospirillales</taxon>
        <taxon>Hahellaceae</taxon>
        <taxon>Thermohahella</taxon>
    </lineage>
</organism>
<feature type="domain" description="Fatty acid desaturase" evidence="1">
    <location>
        <begin position="88"/>
        <end position="348"/>
    </location>
</feature>
<dbReference type="GO" id="GO:0016717">
    <property type="term" value="F:oxidoreductase activity, acting on paired donors, with oxidation of a pair of donors resulting in the reduction of molecular oxygen to two molecules of water"/>
    <property type="evidence" value="ECO:0007669"/>
    <property type="project" value="TreeGrafter"/>
</dbReference>
<dbReference type="KEGG" id="tcd:AAIA72_09615"/>
<proteinExistence type="predicted"/>
<dbReference type="PANTHER" id="PTHR19353:SF84">
    <property type="entry name" value="ACYL-COA DELTA-9-DESATURASE, DESB"/>
    <property type="match status" value="1"/>
</dbReference>
<reference evidence="2" key="1">
    <citation type="submission" date="2024-05" db="EMBL/GenBank/DDBJ databases">
        <title>Genome sequencing of novel strain.</title>
        <authorList>
            <person name="Ganbat D."/>
            <person name="Ganbat S."/>
            <person name="Lee S.-J."/>
        </authorList>
    </citation>
    <scope>NUCLEOTIDE SEQUENCE</scope>
    <source>
        <strain evidence="2">SMD15-11</strain>
    </source>
</reference>
<dbReference type="Pfam" id="PF00487">
    <property type="entry name" value="FA_desaturase"/>
    <property type="match status" value="1"/>
</dbReference>
<gene>
    <name evidence="2" type="ORF">AAIA72_09615</name>
</gene>
<dbReference type="PANTHER" id="PTHR19353">
    <property type="entry name" value="FATTY ACID DESATURASE 2"/>
    <property type="match status" value="1"/>
</dbReference>